<organism evidence="2 3">
    <name type="scientific">Solidesulfovibrio carbinolicus</name>
    <dbReference type="NCBI Taxonomy" id="296842"/>
    <lineage>
        <taxon>Bacteria</taxon>
        <taxon>Pseudomonadati</taxon>
        <taxon>Thermodesulfobacteriota</taxon>
        <taxon>Desulfovibrionia</taxon>
        <taxon>Desulfovibrionales</taxon>
        <taxon>Desulfovibrionaceae</taxon>
        <taxon>Solidesulfovibrio</taxon>
    </lineage>
</organism>
<keyword evidence="3" id="KW-1185">Reference proteome</keyword>
<evidence type="ECO:0000313" key="2">
    <source>
        <dbReference type="EMBL" id="QAZ66118.1"/>
    </source>
</evidence>
<dbReference type="AlphaFoldDB" id="A0A4P6HM14"/>
<reference evidence="2 3" key="1">
    <citation type="submission" date="2018-02" db="EMBL/GenBank/DDBJ databases">
        <title>Genome sequence of Desulfovibrio carbinolicus DSM 3852.</title>
        <authorList>
            <person name="Wilbanks E."/>
            <person name="Skennerton C.T."/>
            <person name="Orphan V.J."/>
        </authorList>
    </citation>
    <scope>NUCLEOTIDE SEQUENCE [LARGE SCALE GENOMIC DNA]</scope>
    <source>
        <strain evidence="2 3">DSM 3852</strain>
    </source>
</reference>
<dbReference type="Proteomes" id="UP000293296">
    <property type="component" value="Chromosome"/>
</dbReference>
<proteinExistence type="predicted"/>
<dbReference type="InterPro" id="IPR009663">
    <property type="entry name" value="PAP_PilO"/>
</dbReference>
<evidence type="ECO:0000313" key="3">
    <source>
        <dbReference type="Proteomes" id="UP000293296"/>
    </source>
</evidence>
<keyword evidence="1" id="KW-0812">Transmembrane</keyword>
<accession>A0A4P6HM14</accession>
<dbReference type="RefSeq" id="WP_129349092.1">
    <property type="nucleotide sequence ID" value="NZ_CP026538.1"/>
</dbReference>
<gene>
    <name evidence="2" type="ORF">C3Y92_02215</name>
</gene>
<keyword evidence="1" id="KW-1133">Transmembrane helix</keyword>
<dbReference type="KEGG" id="dcb:C3Y92_02215"/>
<evidence type="ECO:0000256" key="1">
    <source>
        <dbReference type="SAM" id="Phobius"/>
    </source>
</evidence>
<protein>
    <recommendedName>
        <fullName evidence="4">Pilin accessory protein (PilO)</fullName>
    </recommendedName>
</protein>
<dbReference type="EMBL" id="CP026538">
    <property type="protein sequence ID" value="QAZ66118.1"/>
    <property type="molecule type" value="Genomic_DNA"/>
</dbReference>
<feature type="transmembrane region" description="Helical" evidence="1">
    <location>
        <begin position="180"/>
        <end position="201"/>
    </location>
</feature>
<dbReference type="Pfam" id="PF06864">
    <property type="entry name" value="PAP_PilO"/>
    <property type="match status" value="1"/>
</dbReference>
<dbReference type="OrthoDB" id="5442281at2"/>
<keyword evidence="1" id="KW-0472">Membrane</keyword>
<name>A0A4P6HM14_9BACT</name>
<evidence type="ECO:0008006" key="4">
    <source>
        <dbReference type="Google" id="ProtNLM"/>
    </source>
</evidence>
<sequence>MRRVVINKRRWAVGLQWFMGNAKQTAPDLRRAAGKLDKALDMVAYRQRQYGFAASGGAVRDWLGVRALAAAVRVTSPSFLGLFCLADENGEFWWVFAISQSLIVGMGDQVFPTRAEAEEWIKSLQGLLDSGFEEIVTCETVDESLHWLTPLISAGPFSRLRSRNGYLQPLQPVPEQRRMLAVLGGLAAVLLFCGYGVKIFLAHQAGKRAVEAARVAMVNKEQRRKELMEHPERYFPQPWTTAPELQESVSRGVKALFTLPIAASGWVLDRAVFDGGAVVVTWGHKPGADYVHLPFSARIETPQKAISRIPVPGPRVQRSAEPLLSREECTRLLYQGTQLMGSRLRLVYNSPEKKKVENVEVTAPWARCQWELSDVPAAILNDAALSEIFWKIPGIMLETITLDKNVWVIKGAVYVAAK</sequence>